<protein>
    <submittedName>
        <fullName evidence="1">DUF4391 domain-containing protein</fullName>
    </submittedName>
</protein>
<dbReference type="Proteomes" id="UP000321310">
    <property type="component" value="Unassembled WGS sequence"/>
</dbReference>
<reference evidence="1 2" key="1">
    <citation type="submission" date="2019-07" db="EMBL/GenBank/DDBJ databases">
        <title>Rapid identification of Enteric Bacteria from Whole Genome Sequences (WGS) using Average Nucleotide Identity (ANI).</title>
        <authorList>
            <person name="Lane C."/>
        </authorList>
    </citation>
    <scope>NUCLEOTIDE SEQUENCE [LARGE SCALE GENOMIC DNA]</scope>
    <source>
        <strain evidence="1 2">2016D-0250</strain>
    </source>
</reference>
<name>A0A5C7DRX5_9BACT</name>
<dbReference type="InterPro" id="IPR025503">
    <property type="entry name" value="DUF4391"/>
</dbReference>
<dbReference type="Pfam" id="PF14335">
    <property type="entry name" value="DUF4391"/>
    <property type="match status" value="1"/>
</dbReference>
<evidence type="ECO:0000313" key="2">
    <source>
        <dbReference type="Proteomes" id="UP000321310"/>
    </source>
</evidence>
<gene>
    <name evidence="1" type="ORF">FPD46_03740</name>
</gene>
<dbReference type="AlphaFoldDB" id="A0A5C7DRX5"/>
<proteinExistence type="predicted"/>
<sequence>MFGLPKATKMSKQLSKKAIYAKFQMNTAAKEKIDSNISRITIVNEITPNNVNIPAGEKISNFFILLVALRQKEFDEKTIVTLSKLIPQNILFVLEYEDESVLAIYQTKLIKSNWKSTKEHKIELQGLNLDKVWENIVVLVGELNIEQGNTLDEQIVIDDKRVKFEKEIARLEKAARVEKQPKKKFELFQRVQKLNKQLEIFFNNKKQNNFKNMEKNNGQTKNAHS</sequence>
<evidence type="ECO:0000313" key="1">
    <source>
        <dbReference type="EMBL" id="TXE82974.1"/>
    </source>
</evidence>
<accession>A0A5C7DRX5</accession>
<dbReference type="EMBL" id="VOWB01000030">
    <property type="protein sequence ID" value="TXE82974.1"/>
    <property type="molecule type" value="Genomic_DNA"/>
</dbReference>
<comment type="caution">
    <text evidence="1">The sequence shown here is derived from an EMBL/GenBank/DDBJ whole genome shotgun (WGS) entry which is preliminary data.</text>
</comment>
<organism evidence="1 2">
    <name type="scientific">Campylobacter peloridis</name>
    <dbReference type="NCBI Taxonomy" id="488546"/>
    <lineage>
        <taxon>Bacteria</taxon>
        <taxon>Pseudomonadati</taxon>
        <taxon>Campylobacterota</taxon>
        <taxon>Epsilonproteobacteria</taxon>
        <taxon>Campylobacterales</taxon>
        <taxon>Campylobacteraceae</taxon>
        <taxon>Campylobacter</taxon>
    </lineage>
</organism>
<dbReference type="RefSeq" id="WP_147575401.1">
    <property type="nucleotide sequence ID" value="NZ_VOWB01000030.1"/>
</dbReference>